<keyword evidence="3" id="KW-1185">Reference proteome</keyword>
<sequence>MVLLESIAAIAGHDVTLAPGDPHAEARNTHWLQAPSVERAILTVREVVAAFDETVAALRDRVPGPATFYVWHDERAGQLRCGVTSRPVHDLPFGTDYRPTADLAPVVAAYLCGDPKSAVPPEVDLTADAPGPDDPPLPVWVHPL</sequence>
<proteinExistence type="predicted"/>
<dbReference type="Proteomes" id="UP000503011">
    <property type="component" value="Chromosome"/>
</dbReference>
<dbReference type="KEGG" id="psuu:Psuf_089840"/>
<accession>A0A6F8Z0R5</accession>
<dbReference type="AlphaFoldDB" id="A0A6F8Z0R5"/>
<gene>
    <name evidence="2" type="ORF">Psuf_089840</name>
</gene>
<reference evidence="2 3" key="1">
    <citation type="submission" date="2020-03" db="EMBL/GenBank/DDBJ databases">
        <title>Whole genome shotgun sequence of Phytohabitans suffuscus NBRC 105367.</title>
        <authorList>
            <person name="Komaki H."/>
            <person name="Tamura T."/>
        </authorList>
    </citation>
    <scope>NUCLEOTIDE SEQUENCE [LARGE SCALE GENOMIC DNA]</scope>
    <source>
        <strain evidence="2 3">NBRC 105367</strain>
    </source>
</reference>
<reference evidence="2 3" key="2">
    <citation type="submission" date="2020-03" db="EMBL/GenBank/DDBJ databases">
        <authorList>
            <person name="Ichikawa N."/>
            <person name="Kimura A."/>
            <person name="Kitahashi Y."/>
            <person name="Uohara A."/>
        </authorList>
    </citation>
    <scope>NUCLEOTIDE SEQUENCE [LARGE SCALE GENOMIC DNA]</scope>
    <source>
        <strain evidence="2 3">NBRC 105367</strain>
    </source>
</reference>
<dbReference type="EMBL" id="AP022871">
    <property type="protein sequence ID" value="BCB91671.1"/>
    <property type="molecule type" value="Genomic_DNA"/>
</dbReference>
<evidence type="ECO:0000256" key="1">
    <source>
        <dbReference type="SAM" id="MobiDB-lite"/>
    </source>
</evidence>
<name>A0A6F8Z0R5_9ACTN</name>
<organism evidence="2 3">
    <name type="scientific">Phytohabitans suffuscus</name>
    <dbReference type="NCBI Taxonomy" id="624315"/>
    <lineage>
        <taxon>Bacteria</taxon>
        <taxon>Bacillati</taxon>
        <taxon>Actinomycetota</taxon>
        <taxon>Actinomycetes</taxon>
        <taxon>Micromonosporales</taxon>
        <taxon>Micromonosporaceae</taxon>
    </lineage>
</organism>
<feature type="region of interest" description="Disordered" evidence="1">
    <location>
        <begin position="121"/>
        <end position="144"/>
    </location>
</feature>
<protein>
    <submittedName>
        <fullName evidence="2">Uncharacterized protein</fullName>
    </submittedName>
</protein>
<evidence type="ECO:0000313" key="2">
    <source>
        <dbReference type="EMBL" id="BCB91671.1"/>
    </source>
</evidence>
<evidence type="ECO:0000313" key="3">
    <source>
        <dbReference type="Proteomes" id="UP000503011"/>
    </source>
</evidence>